<dbReference type="AlphaFoldDB" id="B7N313"/>
<reference evidence="2" key="1">
    <citation type="journal article" date="2009" name="PLoS Genet.">
        <title>Organised genome dynamics in the Escherichia coli species results in highly diverse adaptive paths.</title>
        <authorList>
            <person name="Touchon M."/>
            <person name="Hoede C."/>
            <person name="Tenaillon O."/>
            <person name="Barbe V."/>
            <person name="Baeriswyl S."/>
            <person name="Bidet P."/>
            <person name="Bingen E."/>
            <person name="Bonacorsi S."/>
            <person name="Bouchier C."/>
            <person name="Bouvet O."/>
            <person name="Calteau A."/>
            <person name="Chiapello H."/>
            <person name="Clermont O."/>
            <person name="Cruveiller S."/>
            <person name="Danchin A."/>
            <person name="Diard M."/>
            <person name="Dossat C."/>
            <person name="Karoui M.E."/>
            <person name="Frapy E."/>
            <person name="Garry L."/>
            <person name="Ghigo J.M."/>
            <person name="Gilles A.M."/>
            <person name="Johnson J."/>
            <person name="Le Bouguenec C."/>
            <person name="Lescat M."/>
            <person name="Mangenot S."/>
            <person name="Martinez-Jehanne V."/>
            <person name="Matic I."/>
            <person name="Nassif X."/>
            <person name="Oztas S."/>
            <person name="Petit M.A."/>
            <person name="Pichon C."/>
            <person name="Rouy Z."/>
            <person name="Ruf C.S."/>
            <person name="Schneider D."/>
            <person name="Tourret J."/>
            <person name="Vacherie B."/>
            <person name="Vallenet D."/>
            <person name="Medigue C."/>
            <person name="Rocha E.P.C."/>
            <person name="Denamur E."/>
        </authorList>
    </citation>
    <scope>NUCLEOTIDE SEQUENCE [LARGE SCALE GENOMIC DNA]</scope>
    <source>
        <strain evidence="2">ED1a</strain>
    </source>
</reference>
<dbReference type="Proteomes" id="UP000000748">
    <property type="component" value="Chromosome"/>
</dbReference>
<protein>
    <submittedName>
        <fullName evidence="1">Uncharacterized protein</fullName>
    </submittedName>
</protein>
<evidence type="ECO:0000313" key="2">
    <source>
        <dbReference type="Proteomes" id="UP000000748"/>
    </source>
</evidence>
<dbReference type="EMBL" id="CU928162">
    <property type="protein sequence ID" value="CAV17893.1"/>
    <property type="molecule type" value="Genomic_DNA"/>
</dbReference>
<organism evidence="1 2">
    <name type="scientific">Escherichia coli O81 (strain ED1a)</name>
    <dbReference type="NCBI Taxonomy" id="585397"/>
    <lineage>
        <taxon>Bacteria</taxon>
        <taxon>Pseudomonadati</taxon>
        <taxon>Pseudomonadota</taxon>
        <taxon>Gammaproteobacteria</taxon>
        <taxon>Enterobacterales</taxon>
        <taxon>Enterobacteriaceae</taxon>
        <taxon>Escherichia</taxon>
    </lineage>
</organism>
<accession>B7N313</accession>
<proteinExistence type="predicted"/>
<dbReference type="HOGENOM" id="CLU_2408587_0_0_6"/>
<sequence length="92" mass="10757">MDLSPDDEKFLRQLQHQLLMDAIVEQQTKSSPIDSSLNKKAASRFIENRIRRGKTCDDESKASHTRDKKFALEEFLRKYPRRLKATKNRPPG</sequence>
<evidence type="ECO:0000313" key="1">
    <source>
        <dbReference type="EMBL" id="CAV17893.1"/>
    </source>
</evidence>
<gene>
    <name evidence="1" type="ordered locus">ECED1_3316</name>
</gene>
<name>B7N313_ECO81</name>
<dbReference type="KEGG" id="ecq:ECED1_3316"/>